<protein>
    <submittedName>
        <fullName evidence="1">Uncharacterized protein</fullName>
    </submittedName>
</protein>
<reference evidence="1" key="1">
    <citation type="journal article" date="2015" name="Nature">
        <title>Complex archaea that bridge the gap between prokaryotes and eukaryotes.</title>
        <authorList>
            <person name="Spang A."/>
            <person name="Saw J.H."/>
            <person name="Jorgensen S.L."/>
            <person name="Zaremba-Niedzwiedzka K."/>
            <person name="Martijn J."/>
            <person name="Lind A.E."/>
            <person name="van Eijk R."/>
            <person name="Schleper C."/>
            <person name="Guy L."/>
            <person name="Ettema T.J."/>
        </authorList>
    </citation>
    <scope>NUCLEOTIDE SEQUENCE</scope>
</reference>
<gene>
    <name evidence="1" type="ORF">LCGC14_1006980</name>
</gene>
<organism evidence="1">
    <name type="scientific">marine sediment metagenome</name>
    <dbReference type="NCBI Taxonomy" id="412755"/>
    <lineage>
        <taxon>unclassified sequences</taxon>
        <taxon>metagenomes</taxon>
        <taxon>ecological metagenomes</taxon>
    </lineage>
</organism>
<evidence type="ECO:0000313" key="1">
    <source>
        <dbReference type="EMBL" id="KKN13379.1"/>
    </source>
</evidence>
<proteinExistence type="predicted"/>
<dbReference type="EMBL" id="LAZR01003929">
    <property type="protein sequence ID" value="KKN13379.1"/>
    <property type="molecule type" value="Genomic_DNA"/>
</dbReference>
<sequence>MGSIPNNVYTNLTQVTVDKMDELRELVFGTSDMVKLGTDWEIIKPLKEQLNYHPKKKKKKRKKKI</sequence>
<accession>A0A0F9N618</accession>
<dbReference type="AlphaFoldDB" id="A0A0F9N618"/>
<name>A0A0F9N618_9ZZZZ</name>
<comment type="caution">
    <text evidence="1">The sequence shown here is derived from an EMBL/GenBank/DDBJ whole genome shotgun (WGS) entry which is preliminary data.</text>
</comment>